<evidence type="ECO:0008006" key="4">
    <source>
        <dbReference type="Google" id="ProtNLM"/>
    </source>
</evidence>
<feature type="chain" id="PRO_5008913868" description="Transmembrane protein" evidence="1">
    <location>
        <begin position="18"/>
        <end position="122"/>
    </location>
</feature>
<sequence length="122" mass="12654">MISLCLVPFVFAALVSAAVEEHNEIFANKDVGVSSVEADGADLISNQAVASTQIQSSQKDKDGFGGKKKLSLALAAALGVCLATLLLLRRSQGIGFGVFGKSVHEDDLSEEVGTSGRYGVLV</sequence>
<protein>
    <recommendedName>
        <fullName evidence="4">Transmembrane protein</fullName>
    </recommendedName>
</protein>
<feature type="signal peptide" evidence="1">
    <location>
        <begin position="1"/>
        <end position="17"/>
    </location>
</feature>
<proteinExistence type="predicted"/>
<name>A0A1D3CSC7_9EIME</name>
<evidence type="ECO:0000313" key="3">
    <source>
        <dbReference type="Proteomes" id="UP000095192"/>
    </source>
</evidence>
<evidence type="ECO:0000313" key="2">
    <source>
        <dbReference type="EMBL" id="OEH74096.1"/>
    </source>
</evidence>
<dbReference type="EMBL" id="JROU02002125">
    <property type="protein sequence ID" value="OEH74096.1"/>
    <property type="molecule type" value="Genomic_DNA"/>
</dbReference>
<dbReference type="Proteomes" id="UP000095192">
    <property type="component" value="Unassembled WGS sequence"/>
</dbReference>
<evidence type="ECO:0000256" key="1">
    <source>
        <dbReference type="SAM" id="SignalP"/>
    </source>
</evidence>
<gene>
    <name evidence="2" type="ORF">cyc_00018</name>
</gene>
<dbReference type="VEuPathDB" id="ToxoDB:cyc_00018"/>
<accession>A0A1D3CSC7</accession>
<keyword evidence="1" id="KW-0732">Signal</keyword>
<dbReference type="AlphaFoldDB" id="A0A1D3CSC7"/>
<organism evidence="2 3">
    <name type="scientific">Cyclospora cayetanensis</name>
    <dbReference type="NCBI Taxonomy" id="88456"/>
    <lineage>
        <taxon>Eukaryota</taxon>
        <taxon>Sar</taxon>
        <taxon>Alveolata</taxon>
        <taxon>Apicomplexa</taxon>
        <taxon>Conoidasida</taxon>
        <taxon>Coccidia</taxon>
        <taxon>Eucoccidiorida</taxon>
        <taxon>Eimeriorina</taxon>
        <taxon>Eimeriidae</taxon>
        <taxon>Cyclospora</taxon>
    </lineage>
</organism>
<reference evidence="2 3" key="1">
    <citation type="journal article" date="2016" name="BMC Genomics">
        <title>Comparative genomics reveals Cyclospora cayetanensis possesses coccidia-like metabolism and invasion components but unique surface antigens.</title>
        <authorList>
            <person name="Liu S."/>
            <person name="Wang L."/>
            <person name="Zheng H."/>
            <person name="Xu Z."/>
            <person name="Roellig D.M."/>
            <person name="Li N."/>
            <person name="Frace M.A."/>
            <person name="Tang K."/>
            <person name="Arrowood M.J."/>
            <person name="Moss D.M."/>
            <person name="Zhang L."/>
            <person name="Feng Y."/>
            <person name="Xiao L."/>
        </authorList>
    </citation>
    <scope>NUCLEOTIDE SEQUENCE [LARGE SCALE GENOMIC DNA]</scope>
    <source>
        <strain evidence="2 3">CHN_HEN01</strain>
    </source>
</reference>
<keyword evidence="3" id="KW-1185">Reference proteome</keyword>
<comment type="caution">
    <text evidence="2">The sequence shown here is derived from an EMBL/GenBank/DDBJ whole genome shotgun (WGS) entry which is preliminary data.</text>
</comment>
<dbReference type="InParanoid" id="A0A1D3CSC7"/>